<dbReference type="eggNOG" id="KOG3433">
    <property type="taxonomic scope" value="Eukaryota"/>
</dbReference>
<dbReference type="PANTHER" id="PTHR22050:SF2">
    <property type="entry name" value="TRANSMEMBRANE PROTEIN 131-LIKE"/>
    <property type="match status" value="1"/>
</dbReference>
<evidence type="ECO:0000313" key="16">
    <source>
        <dbReference type="Proteomes" id="UP000018468"/>
    </source>
</evidence>
<dbReference type="InterPro" id="IPR055435">
    <property type="entry name" value="Ig_TMEM131L_3"/>
</dbReference>
<dbReference type="STRING" id="7918.ENSLOCP00000010304"/>
<dbReference type="Gene3D" id="2.60.40.10">
    <property type="entry name" value="Immunoglobulins"/>
    <property type="match status" value="2"/>
</dbReference>
<keyword evidence="6" id="KW-0472">Membrane</keyword>
<evidence type="ECO:0000256" key="4">
    <source>
        <dbReference type="ARBA" id="ARBA00022729"/>
    </source>
</evidence>
<dbReference type="InParanoid" id="W5MPJ5"/>
<feature type="compositionally biased region" description="Basic and acidic residues" evidence="8">
    <location>
        <begin position="1143"/>
        <end position="1157"/>
    </location>
</feature>
<dbReference type="InterPro" id="IPR055436">
    <property type="entry name" value="Ig_TMEM131L_4"/>
</dbReference>
<keyword evidence="4" id="KW-0732">Signal</keyword>
<dbReference type="Pfam" id="PF03962">
    <property type="entry name" value="Mnd1"/>
    <property type="match status" value="1"/>
</dbReference>
<feature type="compositionally biased region" description="Polar residues" evidence="8">
    <location>
        <begin position="1063"/>
        <end position="1072"/>
    </location>
</feature>
<keyword evidence="5" id="KW-1133">Transmembrane helix</keyword>
<name>W5MPJ5_LEPOC</name>
<reference evidence="15" key="3">
    <citation type="submission" date="2025-09" db="UniProtKB">
        <authorList>
            <consortium name="Ensembl"/>
        </authorList>
    </citation>
    <scope>IDENTIFICATION</scope>
</reference>
<dbReference type="GO" id="GO:0016020">
    <property type="term" value="C:membrane"/>
    <property type="evidence" value="ECO:0000318"/>
    <property type="project" value="GO_Central"/>
</dbReference>
<feature type="coiled-coil region" evidence="7">
    <location>
        <begin position="86"/>
        <end position="147"/>
    </location>
</feature>
<feature type="region of interest" description="Disordered" evidence="8">
    <location>
        <begin position="1213"/>
        <end position="1329"/>
    </location>
</feature>
<feature type="compositionally biased region" description="Polar residues" evidence="8">
    <location>
        <begin position="1021"/>
        <end position="1031"/>
    </location>
</feature>
<feature type="domain" description="TMEM131L fifth Ig-like" evidence="14">
    <location>
        <begin position="875"/>
        <end position="939"/>
    </location>
</feature>
<organism evidence="15 16">
    <name type="scientific">Lepisosteus oculatus</name>
    <name type="common">Spotted gar</name>
    <dbReference type="NCBI Taxonomy" id="7918"/>
    <lineage>
        <taxon>Eukaryota</taxon>
        <taxon>Metazoa</taxon>
        <taxon>Chordata</taxon>
        <taxon>Craniata</taxon>
        <taxon>Vertebrata</taxon>
        <taxon>Euteleostomi</taxon>
        <taxon>Actinopterygii</taxon>
        <taxon>Neopterygii</taxon>
        <taxon>Holostei</taxon>
        <taxon>Semionotiformes</taxon>
        <taxon>Lepisosteidae</taxon>
        <taxon>Lepisosteus</taxon>
    </lineage>
</organism>
<feature type="domain" description="Transmembrane protein 131-like N-terminal" evidence="10">
    <location>
        <begin position="219"/>
        <end position="302"/>
    </location>
</feature>
<dbReference type="Proteomes" id="UP000018468">
    <property type="component" value="Linkage group LG4"/>
</dbReference>
<evidence type="ECO:0000256" key="5">
    <source>
        <dbReference type="ARBA" id="ARBA00022989"/>
    </source>
</evidence>
<evidence type="ECO:0000259" key="14">
    <source>
        <dbReference type="Pfam" id="PF24501"/>
    </source>
</evidence>
<feature type="compositionally biased region" description="Low complexity" evidence="8">
    <location>
        <begin position="1345"/>
        <end position="1371"/>
    </location>
</feature>
<protein>
    <submittedName>
        <fullName evidence="15">Transmembrane 131 like</fullName>
    </submittedName>
</protein>
<keyword evidence="16" id="KW-1185">Reference proteome</keyword>
<feature type="compositionally biased region" description="Low complexity" evidence="8">
    <location>
        <begin position="1295"/>
        <end position="1304"/>
    </location>
</feature>
<evidence type="ECO:0000259" key="9">
    <source>
        <dbReference type="Pfam" id="PF03962"/>
    </source>
</evidence>
<reference evidence="15" key="2">
    <citation type="submission" date="2025-08" db="UniProtKB">
        <authorList>
            <consortium name="Ensembl"/>
        </authorList>
    </citation>
    <scope>IDENTIFICATION</scope>
</reference>
<dbReference type="GeneTree" id="ENSGT00530000063614"/>
<sequence>MSKKKGLSLEEKRSRMMEIFFETKDVFQLKDIEKIAPKSKGITPMSVKEVLQSLVDDSMVDSEKIGTSNYYWAFPSKAVHCRKRKLEELEKQESEGNQKRAALQQAVEKAKVGRQDTEERAALLQKLQALREQRDQLKTEVEKYRECDPEVVDEIRQSNKIAKDAANRWTALAQMSSVVEVWQADEELLVSTQPEGEHSPEGLPQQESSSFYVPSGRALHFQPSVLDFGTQPVGLPRAETIYVHNPSQELPVTLISMFTSSRHFHMPSFQRRVIPPQGRTSFKVIFLPSQEGNVENSLFINTSSHGVLSYQIFGVGVHHGTLKNFQKKSSMLIFPHIQSIKLTQTQEDAANISILGLRLECSLPNKSYKYPQGFYFMTDEKLVMHISLSERGEKRADLEKLKQYILENIMVVFIFSEENGLWEPLINIFILNSGVKHLYVKEMQLLSRMENKLKFQQVQLGASATNFTHVASLICSGTLPTHERKCTGQISLQILGSYTLKSYPAFDITNGRSGYDLPTLFHMKQKQNGGDYVDVWLTNGFDFRFSVVDVTMHQEMESLLKIVNFSGPVSVPPGCWKVFSMKFVNMKIPMNVITGLVVVTSLGFSLQIPLQIRSSVSKQGDLVFEANGECGNPCQLGLSKAGRLQWPGSLLLDSSTWRVDNSLAKEICTQWQSQKDHLTCRWPRLPMETSYPFDFGATPVNESKVKYFALKNPSASPVTIQLLALSSYPAPLEALDLLTKWFKINPLSVNVTTGEFTLVTEDHQDTRKTKVKKGARKLLLHLQPWEEKEIGVVFTPVEHKSVTSVILIRNNLTVFDMVMVKGHGAKELLRVGGKLPGAGASLRFNVPQSTLMECRDGLKTNKPLFAIRKSFKVENAGELPLTVMSMNINGYKCQGFGFEVLECRSFQLDYNSSSEINIAFTPDFTSSWVIRDLTIVTARGSTFPFTLNVTLPHHMLPLCAQVVPGPSWEETFWVVTIIFTCFSLGGVCLMAFYQAQYILSEFTSPGSRQNHNSIIARDTSPVDTISPNSMSKVKGSCKTFVDSCNTSDKSKGKGSLAVANGPIRSQYSSKKNSGAPAQPQKKHKVSVYYTKYKVSSAASITTPTNTTEDDFQAAKEPDSSEHCTDQDSSACNNTPEVPALSESKTHLKEPSPNFKEDKEVAPVMFPMEMHSSLSENTILTPGSGPGLCVCSPAEKSCNDSTSTAQQCGPFSQFTEKRGCDKKDTPSSELKEDSNSKKKHIDKTELGNTAVNGKARRNTGRNRKKATEGVTGVPEHSVPLLGEKNRDIEWRENRNPNRSRNRYSNGKQDGAKPGPVPESPVKQMQNGVCWANPRRKCQERRLLWESGSDSGSSSGSVRASRGSWGSWSSASSLEGEKDHNGAKVHCPASTKKMDLQPSVYMAERDCCQTLNSNFRTERYEDVHNLYPKELCQTPDSLLAPNFNPTFADVAAGVERNMGMSSPYSAEEMWSAPSIPLTNEFRYNATESLSCIPHGSSHGFYNGFLWSNANTQCTFPYPYCEQNNYCSVLEGNANLQNAFPCQERPTMPYSPQHSWAEDNIQDATSAWDTTGCVGSKPYFSGTRSLSPMSSLFGSIWTPQSEPYQSHFQLERAVPQCPQSHFVKEQTGTCRPKQYSSFDPFGAHMNLDIWNSSTSRSPNSLLSNDSGYCGDI</sequence>
<feature type="compositionally biased region" description="Polar residues" evidence="8">
    <location>
        <begin position="1126"/>
        <end position="1135"/>
    </location>
</feature>
<feature type="domain" description="Mnd1 HTH" evidence="9">
    <location>
        <begin position="16"/>
        <end position="75"/>
    </location>
</feature>
<dbReference type="Pfam" id="PF24498">
    <property type="entry name" value="Ig_TMEM131L_3"/>
    <property type="match status" value="1"/>
</dbReference>
<evidence type="ECO:0000259" key="11">
    <source>
        <dbReference type="Pfam" id="PF19532"/>
    </source>
</evidence>
<evidence type="ECO:0000256" key="6">
    <source>
        <dbReference type="ARBA" id="ARBA00023136"/>
    </source>
</evidence>
<feature type="domain" description="TMEM131L fourth Ig-like" evidence="13">
    <location>
        <begin position="694"/>
        <end position="825"/>
    </location>
</feature>
<dbReference type="Ensembl" id="ENSLOCT00000010317.1">
    <property type="protein sequence ID" value="ENSLOCP00000010304.1"/>
    <property type="gene ID" value="ENSLOCG00000008465.1"/>
</dbReference>
<dbReference type="InterPro" id="IPR039877">
    <property type="entry name" value="TMEM131-like"/>
</dbReference>
<dbReference type="InterPro" id="IPR022113">
    <property type="entry name" value="TMEM131L_N"/>
</dbReference>
<dbReference type="InterPro" id="IPR055437">
    <property type="entry name" value="TMEM131L_Ig_5"/>
</dbReference>
<evidence type="ECO:0000259" key="12">
    <source>
        <dbReference type="Pfam" id="PF24498"/>
    </source>
</evidence>
<dbReference type="Pfam" id="PF19532">
    <property type="entry name" value="Ig_TMEM131L_2nd"/>
    <property type="match status" value="1"/>
</dbReference>
<dbReference type="Bgee" id="ENSLOCG00000008465">
    <property type="expression patterns" value="Expressed in ovary and 13 other cell types or tissues"/>
</dbReference>
<evidence type="ECO:0000259" key="10">
    <source>
        <dbReference type="Pfam" id="PF12371"/>
    </source>
</evidence>
<feature type="compositionally biased region" description="Basic and acidic residues" evidence="8">
    <location>
        <begin position="1112"/>
        <end position="1125"/>
    </location>
</feature>
<keyword evidence="3" id="KW-0812">Transmembrane</keyword>
<dbReference type="InterPro" id="IPR045695">
    <property type="entry name" value="TMEM131-like_Ig_dom2"/>
</dbReference>
<accession>W5MPJ5</accession>
<dbReference type="InterPro" id="IPR013783">
    <property type="entry name" value="Ig-like_fold"/>
</dbReference>
<evidence type="ECO:0000259" key="13">
    <source>
        <dbReference type="Pfam" id="PF24499"/>
    </source>
</evidence>
<dbReference type="Pfam" id="PF24501">
    <property type="entry name" value="Ig_TMEM131L_5"/>
    <property type="match status" value="1"/>
</dbReference>
<comment type="similarity">
    <text evidence="2">Belongs to the TMEM131 family.</text>
</comment>
<feature type="compositionally biased region" description="Basic residues" evidence="8">
    <location>
        <begin position="1253"/>
        <end position="1263"/>
    </location>
</feature>
<reference evidence="16" key="1">
    <citation type="submission" date="2011-12" db="EMBL/GenBank/DDBJ databases">
        <title>The Draft Genome of Lepisosteus oculatus.</title>
        <authorList>
            <consortium name="The Broad Institute Genome Assembly &amp; Analysis Group"/>
            <consortium name="Computational R&amp;D Group"/>
            <consortium name="and Sequencing Platform"/>
            <person name="Di Palma F."/>
            <person name="Alfoldi J."/>
            <person name="Johnson J."/>
            <person name="Berlin A."/>
            <person name="Gnerre S."/>
            <person name="Jaffe D."/>
            <person name="MacCallum I."/>
            <person name="Young S."/>
            <person name="Walker B.J."/>
            <person name="Lander E.S."/>
            <person name="Lindblad-Toh K."/>
        </authorList>
    </citation>
    <scope>NUCLEOTIDE SEQUENCE [LARGE SCALE GENOMIC DNA]</scope>
</reference>
<dbReference type="Pfam" id="PF12371">
    <property type="entry name" value="TMEM131_like_N"/>
    <property type="match status" value="1"/>
</dbReference>
<feature type="compositionally biased region" description="Basic and acidic residues" evidence="8">
    <location>
        <begin position="1214"/>
        <end position="1235"/>
    </location>
</feature>
<dbReference type="EMBL" id="AHAT01015382">
    <property type="status" value="NOT_ANNOTATED_CDS"/>
    <property type="molecule type" value="Genomic_DNA"/>
</dbReference>
<feature type="domain" description="Transmembrane protein 131-like second Ig-like" evidence="11">
    <location>
        <begin position="327"/>
        <end position="476"/>
    </location>
</feature>
<evidence type="ECO:0000313" key="15">
    <source>
        <dbReference type="Ensembl" id="ENSLOCP00000010304.1"/>
    </source>
</evidence>
<feature type="region of interest" description="Disordered" evidence="8">
    <location>
        <begin position="1099"/>
        <end position="1157"/>
    </location>
</feature>
<dbReference type="EMBL" id="AHAT01015381">
    <property type="status" value="NOT_ANNOTATED_CDS"/>
    <property type="molecule type" value="Genomic_DNA"/>
</dbReference>
<dbReference type="InterPro" id="IPR040453">
    <property type="entry name" value="Mnd1_HTH"/>
</dbReference>
<evidence type="ECO:0000256" key="7">
    <source>
        <dbReference type="SAM" id="Coils"/>
    </source>
</evidence>
<proteinExistence type="inferred from homology"/>
<dbReference type="Pfam" id="PF24499">
    <property type="entry name" value="Ig_TMEM131L_4"/>
    <property type="match status" value="1"/>
</dbReference>
<feature type="region of interest" description="Disordered" evidence="8">
    <location>
        <begin position="1012"/>
        <end position="1082"/>
    </location>
</feature>
<keyword evidence="7" id="KW-0175">Coiled coil</keyword>
<comment type="subcellular location">
    <subcellularLocation>
        <location evidence="1">Membrane</location>
        <topology evidence="1">Single-pass type I membrane protein</topology>
    </subcellularLocation>
</comment>
<evidence type="ECO:0000256" key="2">
    <source>
        <dbReference type="ARBA" id="ARBA00006682"/>
    </source>
</evidence>
<dbReference type="eggNOG" id="KOG3620">
    <property type="taxonomic scope" value="Eukaryota"/>
</dbReference>
<feature type="domain" description="TMEM131L third Ig-like" evidence="12">
    <location>
        <begin position="519"/>
        <end position="613"/>
    </location>
</feature>
<evidence type="ECO:0000256" key="8">
    <source>
        <dbReference type="SAM" id="MobiDB-lite"/>
    </source>
</evidence>
<dbReference type="PANTHER" id="PTHR22050">
    <property type="entry name" value="RW1 PROTEIN HOMOLOG"/>
    <property type="match status" value="1"/>
</dbReference>
<evidence type="ECO:0000256" key="1">
    <source>
        <dbReference type="ARBA" id="ARBA00004479"/>
    </source>
</evidence>
<evidence type="ECO:0000256" key="3">
    <source>
        <dbReference type="ARBA" id="ARBA00022692"/>
    </source>
</evidence>
<feature type="compositionally biased region" description="Basic and acidic residues" evidence="8">
    <location>
        <begin position="1282"/>
        <end position="1294"/>
    </location>
</feature>
<feature type="region of interest" description="Disordered" evidence="8">
    <location>
        <begin position="1344"/>
        <end position="1384"/>
    </location>
</feature>